<keyword evidence="28" id="KW-1185">Reference proteome</keyword>
<keyword evidence="5" id="KW-0540">Nuclease</keyword>
<dbReference type="Gene3D" id="2.60.200.40">
    <property type="match status" value="1"/>
</dbReference>
<dbReference type="SUPFAM" id="SSF56672">
    <property type="entry name" value="DNA/RNA polymerases"/>
    <property type="match status" value="1"/>
</dbReference>
<reference evidence="27 28" key="1">
    <citation type="submission" date="2024-04" db="EMBL/GenBank/DDBJ databases">
        <title>The reference genome of an endangered Asteraceae, Deinandra increscens subsp. villosa, native to the Central Coast of California.</title>
        <authorList>
            <person name="Guilliams M."/>
            <person name="Hasenstab-Lehman K."/>
            <person name="Meyer R."/>
            <person name="Mcevoy S."/>
        </authorList>
    </citation>
    <scope>NUCLEOTIDE SEQUENCE [LARGE SCALE GENOMIC DNA]</scope>
    <source>
        <tissue evidence="27">Leaf</tissue>
    </source>
</reference>
<keyword evidence="6" id="KW-0479">Metal-binding</keyword>
<feature type="region of interest" description="Disordered" evidence="23">
    <location>
        <begin position="1"/>
        <end position="33"/>
    </location>
</feature>
<dbReference type="GO" id="GO:0003964">
    <property type="term" value="F:RNA-directed DNA polymerase activity"/>
    <property type="evidence" value="ECO:0007669"/>
    <property type="project" value="UniProtKB-KW"/>
</dbReference>
<dbReference type="InterPro" id="IPR041577">
    <property type="entry name" value="RT_RNaseH_2"/>
</dbReference>
<dbReference type="GO" id="GO:0005524">
    <property type="term" value="F:ATP binding"/>
    <property type="evidence" value="ECO:0007669"/>
    <property type="project" value="UniProtKB-KW"/>
</dbReference>
<feature type="domain" description="Integrase catalytic" evidence="26">
    <location>
        <begin position="569"/>
        <end position="733"/>
    </location>
</feature>
<evidence type="ECO:0000256" key="10">
    <source>
        <dbReference type="ARBA" id="ARBA00022777"/>
    </source>
</evidence>
<evidence type="ECO:0000256" key="8">
    <source>
        <dbReference type="ARBA" id="ARBA00022750"/>
    </source>
</evidence>
<dbReference type="FunFam" id="3.30.70.270:FF:000020">
    <property type="entry name" value="Transposon Tf2-6 polyprotein-like Protein"/>
    <property type="match status" value="1"/>
</dbReference>
<feature type="domain" description="DAGKc" evidence="24">
    <location>
        <begin position="974"/>
        <end position="1116"/>
    </location>
</feature>
<keyword evidence="14" id="KW-0229">DNA integration</keyword>
<dbReference type="Gene3D" id="3.30.420.10">
    <property type="entry name" value="Ribonuclease H-like superfamily/Ribonuclease H"/>
    <property type="match status" value="1"/>
</dbReference>
<dbReference type="Pfam" id="PF00781">
    <property type="entry name" value="DAGK_cat"/>
    <property type="match status" value="1"/>
</dbReference>
<sequence length="1342" mass="153141">MTVFEEPQDLPPVRSQDHSIQLLPNSTPPNIRPYRYPHSQKTEIEKQVEELMAAGFIQPSTSPFSSPVLLVKKKDNTWRMCIDYRALNKITIADKYPIPNIDELLDELYGARVFSKLDLRSGYYQIRVAAPDVEKTAFRTHSGHYEFKVMPFGLTNAPSTFQAVMNDLFRPYLRRFILVFFDDILIYSSSMEQHKSHLELTLKLLHDNRFFAKLPKCCFGQERVLFLGHVISSEGVSVEAEKIAAVESWPIPSTVKQVRGFLGLTGYYRRFVRNYGLIARPLTALTKKDGFIWSEAAFRAFNDLKQALLTTPVLRLPDFSKLFVIECDASSDGVGAILSQKDHPVAYFSKGFSPSNRFKSAYDRELLALVLAVQKWSHYLLGRHFLIRTDHYTLKFLLEQRITTTEQQRLLLKLMPYDFSIVHKAGKENKGADALSRRPHSGELLTLVIPFCVEVADIKAGLQTDLFTSNLIKKLQKDPSSVPNFSLVDQFLFHYGRIVIPEMHDLRLKLLQEAHDTPIGGHGGFLKTYKRLSSRYYWPKMKQDVREFVQQCVICQQQKYQTLAPAGLLQPLPIPDQIWEDVSMDFIVGLPPSSRFDTILVVVDRLSKYAHFICLSHPYTAKGVASVFCKEIVRLHGFPRSIVSDRDVVFLSNFWQELFRLSQTKLKRSTAYHPQTDGQTEVLNRCLEAYLRCFASEQPTKWSVYLPWAEYSYNTGYHTATGTTPFSIVYGREPPSLFPYVAGETKNAELEQQLVDRDDMIKLLRQNLQKAQDRMKNQANQKRRELTFQVGDYVFLKIQPYRQKSLAKRRYEKLSPRFFGPYRIKRVVGPVAYELELPPEARIHPVFHISMLKPAHGSFSSIPTTPLPVTKDWEIDLQPNSVITHRWVHEAGQPVLELLISWCNRPVEESTWETYDLVAEQFPAFRLEDKAFYREGSNDKDPPLKVYSRWKNRVTAAKVGQLYFIFGKWLNPLGRPKKLFIFVNPFGGRKSASKIFRDDVKPILEDANIEYTLQETKYQLHAKEVAHNLDLTKYDGILCVSGDGILVEVVNGLLEREDWQAALKTAIGVIPAGTGNGMIKSLLDSAGQPCTAAYAMLAAIRGHKRSLDVATIWQGEARFFSALMLAWGLIADIDIESEQYRWMGSARMDFYGLQRMLRLRKYNGCISFVPAPGFEDAGEPTAVVVEPLKTQHHGYQGPKLDLGTFSWRKLNGPFIGIWLQNVSWGSENAMAAPNAKFDDGYLDLIVMRDCPKLRLVSLMSEMSNGHYVRSPHVLYIKVKAVMLEPGSRTGEPAKEGIIDCDGEVLARGKGTYKCHLNSLMRYDKLQIVVDQGLATLFTPTTT</sequence>
<dbReference type="CDD" id="cd01647">
    <property type="entry name" value="RT_LTR"/>
    <property type="match status" value="1"/>
</dbReference>
<evidence type="ECO:0000256" key="6">
    <source>
        <dbReference type="ARBA" id="ARBA00022723"/>
    </source>
</evidence>
<name>A0AAP0CPN6_9ASTR</name>
<dbReference type="GO" id="GO:0046872">
    <property type="term" value="F:metal ion binding"/>
    <property type="evidence" value="ECO:0007669"/>
    <property type="project" value="UniProtKB-KW"/>
</dbReference>
<protein>
    <recommendedName>
        <fullName evidence="21">sphingosine kinase</fullName>
        <ecNumber evidence="21">2.7.1.91</ecNumber>
    </recommendedName>
</protein>
<evidence type="ECO:0000256" key="12">
    <source>
        <dbReference type="ARBA" id="ARBA00022840"/>
    </source>
</evidence>
<dbReference type="FunFam" id="3.30.420.10:FF:000032">
    <property type="entry name" value="Retrovirus-related Pol polyprotein from transposon 297-like Protein"/>
    <property type="match status" value="1"/>
</dbReference>
<dbReference type="Gene3D" id="3.30.70.270">
    <property type="match status" value="2"/>
</dbReference>
<evidence type="ECO:0000313" key="28">
    <source>
        <dbReference type="Proteomes" id="UP001408789"/>
    </source>
</evidence>
<dbReference type="InterPro" id="IPR041588">
    <property type="entry name" value="Integrase_H2C2"/>
</dbReference>
<keyword evidence="18" id="KW-0472">Membrane</keyword>
<evidence type="ECO:0000256" key="3">
    <source>
        <dbReference type="ARBA" id="ARBA00022679"/>
    </source>
</evidence>
<dbReference type="SUPFAM" id="SSF111331">
    <property type="entry name" value="NAD kinase/diacylglycerol kinase-like"/>
    <property type="match status" value="1"/>
</dbReference>
<keyword evidence="17" id="KW-0238">DNA-binding</keyword>
<evidence type="ECO:0000256" key="22">
    <source>
        <dbReference type="SAM" id="Coils"/>
    </source>
</evidence>
<evidence type="ECO:0000259" key="24">
    <source>
        <dbReference type="PROSITE" id="PS50146"/>
    </source>
</evidence>
<evidence type="ECO:0000256" key="2">
    <source>
        <dbReference type="ARBA" id="ARBA00022670"/>
    </source>
</evidence>
<comment type="caution">
    <text evidence="27">The sequence shown here is derived from an EMBL/GenBank/DDBJ whole genome shotgun (WGS) entry which is preliminary data.</text>
</comment>
<dbReference type="CDD" id="cd09274">
    <property type="entry name" value="RNase_HI_RT_Ty3"/>
    <property type="match status" value="1"/>
</dbReference>
<dbReference type="GO" id="GO:0009705">
    <property type="term" value="C:plant-type vacuole membrane"/>
    <property type="evidence" value="ECO:0007669"/>
    <property type="project" value="UniProtKB-ARBA"/>
</dbReference>
<dbReference type="GO" id="GO:0015074">
    <property type="term" value="P:DNA integration"/>
    <property type="evidence" value="ECO:0007669"/>
    <property type="project" value="UniProtKB-KW"/>
</dbReference>
<evidence type="ECO:0000256" key="19">
    <source>
        <dbReference type="ARBA" id="ARBA00023172"/>
    </source>
</evidence>
<dbReference type="GO" id="GO:0004190">
    <property type="term" value="F:aspartic-type endopeptidase activity"/>
    <property type="evidence" value="ECO:0007669"/>
    <property type="project" value="UniProtKB-KW"/>
</dbReference>
<keyword evidence="15" id="KW-0695">RNA-directed DNA polymerase</keyword>
<evidence type="ECO:0000256" key="15">
    <source>
        <dbReference type="ARBA" id="ARBA00022918"/>
    </source>
</evidence>
<dbReference type="InterPro" id="IPR036397">
    <property type="entry name" value="RNaseH_sf"/>
</dbReference>
<keyword evidence="8" id="KW-0064">Aspartyl protease</keyword>
<dbReference type="InterPro" id="IPR001584">
    <property type="entry name" value="Integrase_cat-core"/>
</dbReference>
<dbReference type="GO" id="GO:0071215">
    <property type="term" value="P:cellular response to abscisic acid stimulus"/>
    <property type="evidence" value="ECO:0007669"/>
    <property type="project" value="UniProtKB-ARBA"/>
</dbReference>
<comment type="subcellular location">
    <subcellularLocation>
        <location evidence="1">Vacuole membrane</location>
        <topology evidence="1">Peripheral membrane protein</topology>
    </subcellularLocation>
</comment>
<accession>A0AAP0CPN6</accession>
<dbReference type="PROSITE" id="PS50994">
    <property type="entry name" value="INTEGRASE"/>
    <property type="match status" value="1"/>
</dbReference>
<keyword evidence="11" id="KW-0378">Hydrolase</keyword>
<dbReference type="Pfam" id="PF17919">
    <property type="entry name" value="RT_RNaseH_2"/>
    <property type="match status" value="1"/>
</dbReference>
<evidence type="ECO:0000256" key="1">
    <source>
        <dbReference type="ARBA" id="ARBA00004148"/>
    </source>
</evidence>
<dbReference type="PANTHER" id="PTHR37984:SF5">
    <property type="entry name" value="PROTEIN NYNRIN-LIKE"/>
    <property type="match status" value="1"/>
</dbReference>
<evidence type="ECO:0000256" key="5">
    <source>
        <dbReference type="ARBA" id="ARBA00022722"/>
    </source>
</evidence>
<dbReference type="PROSITE" id="PS50878">
    <property type="entry name" value="RT_POL"/>
    <property type="match status" value="1"/>
</dbReference>
<dbReference type="PROSITE" id="PS50146">
    <property type="entry name" value="DAGK"/>
    <property type="match status" value="1"/>
</dbReference>
<evidence type="ECO:0000256" key="7">
    <source>
        <dbReference type="ARBA" id="ARBA00022741"/>
    </source>
</evidence>
<dbReference type="InterPro" id="IPR016064">
    <property type="entry name" value="NAD/diacylglycerol_kinase_sf"/>
</dbReference>
<dbReference type="InterPro" id="IPR045540">
    <property type="entry name" value="YegS/DAGK_C"/>
</dbReference>
<keyword evidence="12" id="KW-0067">ATP-binding</keyword>
<keyword evidence="16" id="KW-0239">DNA-directed DNA polymerase</keyword>
<keyword evidence="3" id="KW-0808">Transferase</keyword>
<dbReference type="Gene3D" id="3.10.10.10">
    <property type="entry name" value="HIV Type 1 Reverse Transcriptase, subunit A, domain 1"/>
    <property type="match status" value="1"/>
</dbReference>
<dbReference type="InterPro" id="IPR001206">
    <property type="entry name" value="Diacylglycerol_kinase_cat_dom"/>
</dbReference>
<dbReference type="InterPro" id="IPR016197">
    <property type="entry name" value="Chromo-like_dom_sf"/>
</dbReference>
<evidence type="ECO:0000256" key="13">
    <source>
        <dbReference type="ARBA" id="ARBA00022842"/>
    </source>
</evidence>
<dbReference type="GO" id="GO:0004519">
    <property type="term" value="F:endonuclease activity"/>
    <property type="evidence" value="ECO:0007669"/>
    <property type="project" value="UniProtKB-KW"/>
</dbReference>
<dbReference type="GO" id="GO:0006310">
    <property type="term" value="P:DNA recombination"/>
    <property type="evidence" value="ECO:0007669"/>
    <property type="project" value="UniProtKB-KW"/>
</dbReference>
<evidence type="ECO:0000259" key="25">
    <source>
        <dbReference type="PROSITE" id="PS50878"/>
    </source>
</evidence>
<feature type="domain" description="Reverse transcriptase" evidence="25">
    <location>
        <begin position="52"/>
        <end position="231"/>
    </location>
</feature>
<dbReference type="Pfam" id="PF00078">
    <property type="entry name" value="RVT_1"/>
    <property type="match status" value="1"/>
</dbReference>
<keyword evidence="9" id="KW-0255">Endonuclease</keyword>
<gene>
    <name evidence="27" type="ORF">SSX86_022835</name>
</gene>
<keyword evidence="19" id="KW-0233">DNA recombination</keyword>
<dbReference type="Gene3D" id="3.10.20.370">
    <property type="match status" value="1"/>
</dbReference>
<dbReference type="FunFam" id="3.40.50.10330:FF:000005">
    <property type="entry name" value="Sphingosine kinase 2"/>
    <property type="match status" value="1"/>
</dbReference>
<feature type="coiled-coil region" evidence="22">
    <location>
        <begin position="747"/>
        <end position="785"/>
    </location>
</feature>
<dbReference type="InterPro" id="IPR056924">
    <property type="entry name" value="SH3_Tf2-1"/>
</dbReference>
<dbReference type="InterPro" id="IPR017438">
    <property type="entry name" value="ATP-NAD_kinase_N"/>
</dbReference>
<keyword evidence="10" id="KW-0418">Kinase</keyword>
<dbReference type="GO" id="GO:0003677">
    <property type="term" value="F:DNA binding"/>
    <property type="evidence" value="ECO:0007669"/>
    <property type="project" value="UniProtKB-KW"/>
</dbReference>
<dbReference type="Pfam" id="PF17921">
    <property type="entry name" value="Integrase_H2C2"/>
    <property type="match status" value="1"/>
</dbReference>
<dbReference type="GO" id="GO:0006508">
    <property type="term" value="P:proteolysis"/>
    <property type="evidence" value="ECO:0007669"/>
    <property type="project" value="UniProtKB-KW"/>
</dbReference>
<evidence type="ECO:0000256" key="17">
    <source>
        <dbReference type="ARBA" id="ARBA00023125"/>
    </source>
</evidence>
<keyword evidence="22" id="KW-0175">Coiled coil</keyword>
<dbReference type="Gene3D" id="3.40.50.10330">
    <property type="entry name" value="Probable inorganic polyphosphate/atp-NAD kinase, domain 1"/>
    <property type="match status" value="1"/>
</dbReference>
<evidence type="ECO:0000256" key="9">
    <source>
        <dbReference type="ARBA" id="ARBA00022759"/>
    </source>
</evidence>
<dbReference type="InterPro" id="IPR043128">
    <property type="entry name" value="Rev_trsase/Diguanyl_cyclase"/>
</dbReference>
<keyword evidence="7" id="KW-0547">Nucleotide-binding</keyword>
<dbReference type="GO" id="GO:0003887">
    <property type="term" value="F:DNA-directed DNA polymerase activity"/>
    <property type="evidence" value="ECO:0007669"/>
    <property type="project" value="UniProtKB-KW"/>
</dbReference>
<dbReference type="Pfam" id="PF19279">
    <property type="entry name" value="YegS_C"/>
    <property type="match status" value="1"/>
</dbReference>
<dbReference type="EMBL" id="JBCNJP010000023">
    <property type="protein sequence ID" value="KAK9057995.1"/>
    <property type="molecule type" value="Genomic_DNA"/>
</dbReference>
<evidence type="ECO:0000313" key="27">
    <source>
        <dbReference type="EMBL" id="KAK9057995.1"/>
    </source>
</evidence>
<dbReference type="GO" id="GO:0008481">
    <property type="term" value="F:sphingosine kinase activity"/>
    <property type="evidence" value="ECO:0007669"/>
    <property type="project" value="UniProtKB-EC"/>
</dbReference>
<keyword evidence="2" id="KW-0645">Protease</keyword>
<dbReference type="InterPro" id="IPR012337">
    <property type="entry name" value="RNaseH-like_sf"/>
</dbReference>
<evidence type="ECO:0000256" key="23">
    <source>
        <dbReference type="SAM" id="MobiDB-lite"/>
    </source>
</evidence>
<evidence type="ECO:0000256" key="14">
    <source>
        <dbReference type="ARBA" id="ARBA00022908"/>
    </source>
</evidence>
<dbReference type="InterPro" id="IPR043502">
    <property type="entry name" value="DNA/RNA_pol_sf"/>
</dbReference>
<dbReference type="PANTHER" id="PTHR37984">
    <property type="entry name" value="PROTEIN CBG26694"/>
    <property type="match status" value="1"/>
</dbReference>
<evidence type="ECO:0000259" key="26">
    <source>
        <dbReference type="PROSITE" id="PS50994"/>
    </source>
</evidence>
<organism evidence="27 28">
    <name type="scientific">Deinandra increscens subsp. villosa</name>
    <dbReference type="NCBI Taxonomy" id="3103831"/>
    <lineage>
        <taxon>Eukaryota</taxon>
        <taxon>Viridiplantae</taxon>
        <taxon>Streptophyta</taxon>
        <taxon>Embryophyta</taxon>
        <taxon>Tracheophyta</taxon>
        <taxon>Spermatophyta</taxon>
        <taxon>Magnoliopsida</taxon>
        <taxon>eudicotyledons</taxon>
        <taxon>Gunneridae</taxon>
        <taxon>Pentapetalae</taxon>
        <taxon>asterids</taxon>
        <taxon>campanulids</taxon>
        <taxon>Asterales</taxon>
        <taxon>Asteraceae</taxon>
        <taxon>Asteroideae</taxon>
        <taxon>Heliantheae alliance</taxon>
        <taxon>Madieae</taxon>
        <taxon>Madiinae</taxon>
        <taxon>Deinandra</taxon>
    </lineage>
</organism>
<evidence type="ECO:0000256" key="4">
    <source>
        <dbReference type="ARBA" id="ARBA00022695"/>
    </source>
</evidence>
<dbReference type="InterPro" id="IPR050951">
    <property type="entry name" value="Retrovirus_Pol_polyprotein"/>
</dbReference>
<dbReference type="FunFam" id="3.10.10.10:FF:000007">
    <property type="entry name" value="Retrovirus-related Pol polyprotein from transposon 17.6-like Protein"/>
    <property type="match status" value="1"/>
</dbReference>
<evidence type="ECO:0000256" key="11">
    <source>
        <dbReference type="ARBA" id="ARBA00022801"/>
    </source>
</evidence>
<dbReference type="Pfam" id="PF24626">
    <property type="entry name" value="SH3_Tf2-1"/>
    <property type="match status" value="1"/>
</dbReference>
<dbReference type="SUPFAM" id="SSF54160">
    <property type="entry name" value="Chromo domain-like"/>
    <property type="match status" value="1"/>
</dbReference>
<keyword evidence="4" id="KW-0548">Nucleotidyltransferase</keyword>
<keyword evidence="13" id="KW-0460">Magnesium</keyword>
<evidence type="ECO:0000256" key="18">
    <source>
        <dbReference type="ARBA" id="ARBA00023136"/>
    </source>
</evidence>
<evidence type="ECO:0000256" key="16">
    <source>
        <dbReference type="ARBA" id="ARBA00022932"/>
    </source>
</evidence>
<dbReference type="SMART" id="SM00046">
    <property type="entry name" value="DAGKc"/>
    <property type="match status" value="1"/>
</dbReference>
<dbReference type="FunFam" id="3.10.20.370:FF:000001">
    <property type="entry name" value="Retrovirus-related Pol polyprotein from transposon 17.6-like protein"/>
    <property type="match status" value="1"/>
</dbReference>
<dbReference type="EC" id="2.7.1.91" evidence="21"/>
<dbReference type="InterPro" id="IPR000477">
    <property type="entry name" value="RT_dom"/>
</dbReference>
<keyword evidence="20" id="KW-0511">Multifunctional enzyme</keyword>
<dbReference type="Gene3D" id="1.10.340.70">
    <property type="match status" value="1"/>
</dbReference>
<evidence type="ECO:0000256" key="21">
    <source>
        <dbReference type="ARBA" id="ARBA00044037"/>
    </source>
</evidence>
<evidence type="ECO:0000256" key="20">
    <source>
        <dbReference type="ARBA" id="ARBA00023268"/>
    </source>
</evidence>
<dbReference type="Proteomes" id="UP001408789">
    <property type="component" value="Unassembled WGS sequence"/>
</dbReference>
<proteinExistence type="predicted"/>
<dbReference type="FunFam" id="1.10.340.70:FF:000001">
    <property type="entry name" value="Retrovirus-related Pol polyprotein from transposon gypsy-like Protein"/>
    <property type="match status" value="1"/>
</dbReference>
<dbReference type="SUPFAM" id="SSF53098">
    <property type="entry name" value="Ribonuclease H-like"/>
    <property type="match status" value="1"/>
</dbReference>